<feature type="signal peptide" evidence="1">
    <location>
        <begin position="1"/>
        <end position="30"/>
    </location>
</feature>
<reference evidence="4" key="1">
    <citation type="submission" date="2016-03" db="EMBL/GenBank/DDBJ databases">
        <title>Complete genome sequence of the type strain Actinoalloteichus hymeniacidonis DSM 45092.</title>
        <authorList>
            <person name="Schaffert L."/>
            <person name="Albersmeier A."/>
            <person name="Winkler A."/>
            <person name="Kalinowski J."/>
            <person name="Zotchev S."/>
            <person name="Ruckert C."/>
        </authorList>
    </citation>
    <scope>NUCLEOTIDE SEQUENCE [LARGE SCALE GENOMIC DNA]</scope>
    <source>
        <strain evidence="4">HPA177(T) (DSM 45092(T))</strain>
    </source>
</reference>
<evidence type="ECO:0000259" key="2">
    <source>
        <dbReference type="PROSITE" id="PS51173"/>
    </source>
</evidence>
<dbReference type="EMBL" id="CP014859">
    <property type="protein sequence ID" value="AOS62536.1"/>
    <property type="molecule type" value="Genomic_DNA"/>
</dbReference>
<dbReference type="GO" id="GO:0005975">
    <property type="term" value="P:carbohydrate metabolic process"/>
    <property type="evidence" value="ECO:0007669"/>
    <property type="project" value="InterPro"/>
</dbReference>
<dbReference type="SMART" id="SM00637">
    <property type="entry name" value="CBD_II"/>
    <property type="match status" value="1"/>
</dbReference>
<name>A0AAC9MY59_9PSEU</name>
<evidence type="ECO:0000256" key="1">
    <source>
        <dbReference type="SAM" id="SignalP"/>
    </source>
</evidence>
<evidence type="ECO:0000313" key="4">
    <source>
        <dbReference type="Proteomes" id="UP000095210"/>
    </source>
</evidence>
<feature type="chain" id="PRO_5041902820" evidence="1">
    <location>
        <begin position="31"/>
        <end position="520"/>
    </location>
</feature>
<dbReference type="Gene3D" id="2.60.40.290">
    <property type="match status" value="1"/>
</dbReference>
<dbReference type="PROSITE" id="PS51173">
    <property type="entry name" value="CBM2"/>
    <property type="match status" value="1"/>
</dbReference>
<dbReference type="InterPro" id="IPR011042">
    <property type="entry name" value="6-blade_b-propeller_TolB-like"/>
</dbReference>
<dbReference type="InterPro" id="IPR012938">
    <property type="entry name" value="Glc/Sorbosone_DH"/>
</dbReference>
<dbReference type="Pfam" id="PF07995">
    <property type="entry name" value="GSDH"/>
    <property type="match status" value="1"/>
</dbReference>
<organism evidence="3 4">
    <name type="scientific">Actinoalloteichus hymeniacidonis</name>
    <dbReference type="NCBI Taxonomy" id="340345"/>
    <lineage>
        <taxon>Bacteria</taxon>
        <taxon>Bacillati</taxon>
        <taxon>Actinomycetota</taxon>
        <taxon>Actinomycetes</taxon>
        <taxon>Pseudonocardiales</taxon>
        <taxon>Pseudonocardiaceae</taxon>
        <taxon>Actinoalloteichus</taxon>
    </lineage>
</organism>
<dbReference type="RefSeq" id="WP_069847970.1">
    <property type="nucleotide sequence ID" value="NZ_CP014859.1"/>
</dbReference>
<dbReference type="Proteomes" id="UP000095210">
    <property type="component" value="Chromosome"/>
</dbReference>
<dbReference type="PANTHER" id="PTHR19328:SF75">
    <property type="entry name" value="ALDOSE SUGAR DEHYDROGENASE YLII"/>
    <property type="match status" value="1"/>
</dbReference>
<dbReference type="PANTHER" id="PTHR19328">
    <property type="entry name" value="HEDGEHOG-INTERACTING PROTEIN"/>
    <property type="match status" value="1"/>
</dbReference>
<dbReference type="Pfam" id="PF00553">
    <property type="entry name" value="CBM_2"/>
    <property type="match status" value="1"/>
</dbReference>
<feature type="domain" description="CBM2" evidence="2">
    <location>
        <begin position="412"/>
        <end position="520"/>
    </location>
</feature>
<accession>A0AAC9MY59</accession>
<dbReference type="SUPFAM" id="SSF49384">
    <property type="entry name" value="Carbohydrate-binding domain"/>
    <property type="match status" value="1"/>
</dbReference>
<dbReference type="AlphaFoldDB" id="A0AAC9MY59"/>
<dbReference type="InterPro" id="IPR008965">
    <property type="entry name" value="CBM2/CBM3_carb-bd_dom_sf"/>
</dbReference>
<dbReference type="GO" id="GO:0030247">
    <property type="term" value="F:polysaccharide binding"/>
    <property type="evidence" value="ECO:0007669"/>
    <property type="project" value="UniProtKB-UniRule"/>
</dbReference>
<keyword evidence="1" id="KW-0732">Signal</keyword>
<dbReference type="InterPro" id="IPR011041">
    <property type="entry name" value="Quinoprot_gluc/sorb_DH_b-prop"/>
</dbReference>
<keyword evidence="4" id="KW-1185">Reference proteome</keyword>
<dbReference type="InterPro" id="IPR012291">
    <property type="entry name" value="CBM2_carb-bd_dom_sf"/>
</dbReference>
<proteinExistence type="predicted"/>
<dbReference type="Gene3D" id="2.120.10.30">
    <property type="entry name" value="TolB, C-terminal domain"/>
    <property type="match status" value="1"/>
</dbReference>
<dbReference type="InterPro" id="IPR006311">
    <property type="entry name" value="TAT_signal"/>
</dbReference>
<dbReference type="KEGG" id="ahm:TL08_08605"/>
<evidence type="ECO:0000313" key="3">
    <source>
        <dbReference type="EMBL" id="AOS62536.1"/>
    </source>
</evidence>
<dbReference type="PROSITE" id="PS51318">
    <property type="entry name" value="TAT"/>
    <property type="match status" value="1"/>
</dbReference>
<dbReference type="InterPro" id="IPR001919">
    <property type="entry name" value="CBD2"/>
</dbReference>
<protein>
    <submittedName>
        <fullName evidence="3">Glucose/sorbosone dehydrogenase</fullName>
    </submittedName>
</protein>
<sequence length="520" mass="54375">MSRRSLVRRSAAVVVAAVITPLGMIGAATAEESAGSAPAASVAAAEQLDRLAVTTTQVASGLQRPTAITAPDDGSSRLLIAEKPGTVRVYNPDSGLESEPLLDITDRVDDTANERGLLGIAASPDFEETHSLYVAYTSLPAGEVTLSRFALSDAAQDPVPADAEEVLITQPHSEFTNHNGGQVAFGPDGALYWSLGDGGGSGDALDVAQDLGSLLGKILRIDVSADCPDAYCVPADNPFVGDENARPEIWAYGLRNAWRFSFDSQDGSLWIADVGQGTQEEVNRLAPDQGGANLGWPCREGTSEFDPSRCSSDVDYVEPVFTYQTGADGCAIVGGHVYRGAQFADAAAGAYVTTDYCTATGWAIDAAPESSHPSAVIGEFPIQVSTFGEDADGELYVVNDLPGQLHEVSFELEPDASNCAVGYEVRNQWGTGYIGAVTVTNNGTEPIEDWSLSWTSAPGERVTSAWNATVVADTGTITVRGAEWNSSIAPGASVDFEFLATHSGAVSVPGEFTMNGSVCD</sequence>
<dbReference type="GO" id="GO:0004553">
    <property type="term" value="F:hydrolase activity, hydrolyzing O-glycosyl compounds"/>
    <property type="evidence" value="ECO:0007669"/>
    <property type="project" value="InterPro"/>
</dbReference>
<dbReference type="SUPFAM" id="SSF50952">
    <property type="entry name" value="Soluble quinoprotein glucose dehydrogenase"/>
    <property type="match status" value="1"/>
</dbReference>
<gene>
    <name evidence="3" type="ORF">TL08_08605</name>
</gene>